<organism evidence="2">
    <name type="scientific">bioreactor metagenome</name>
    <dbReference type="NCBI Taxonomy" id="1076179"/>
    <lineage>
        <taxon>unclassified sequences</taxon>
        <taxon>metagenomes</taxon>
        <taxon>ecological metagenomes</taxon>
    </lineage>
</organism>
<gene>
    <name evidence="2" type="ORF">SDC9_86553</name>
</gene>
<dbReference type="AlphaFoldDB" id="A0A644ZGS2"/>
<name>A0A644ZGS2_9ZZZZ</name>
<proteinExistence type="predicted"/>
<dbReference type="EMBL" id="VSSQ01008811">
    <property type="protein sequence ID" value="MPM39917.1"/>
    <property type="molecule type" value="Genomic_DNA"/>
</dbReference>
<evidence type="ECO:0000256" key="1">
    <source>
        <dbReference type="SAM" id="Phobius"/>
    </source>
</evidence>
<keyword evidence="1" id="KW-0812">Transmembrane</keyword>
<feature type="transmembrane region" description="Helical" evidence="1">
    <location>
        <begin position="76"/>
        <end position="96"/>
    </location>
</feature>
<accession>A0A644ZGS2</accession>
<comment type="caution">
    <text evidence="2">The sequence shown here is derived from an EMBL/GenBank/DDBJ whole genome shotgun (WGS) entry which is preliminary data.</text>
</comment>
<keyword evidence="1" id="KW-1133">Transmembrane helix</keyword>
<evidence type="ECO:0000313" key="2">
    <source>
        <dbReference type="EMBL" id="MPM39917.1"/>
    </source>
</evidence>
<sequence>MVSHIGQMMSPVSKIYILFLQRYCHATDHRWQTTQIIYPLKLIDMPYLYIANPSTNEQAGFLSPASNCITNMLKRFINIIMMIVVRVITPLVILVYCNICKGGNSIANDRLYPIVVENARLFLIKKILAFLPQRLLANVEMRTAFYQNKACVALLSSAYFNEMQCAFRR</sequence>
<reference evidence="2" key="1">
    <citation type="submission" date="2019-08" db="EMBL/GenBank/DDBJ databases">
        <authorList>
            <person name="Kucharzyk K."/>
            <person name="Murdoch R.W."/>
            <person name="Higgins S."/>
            <person name="Loffler F."/>
        </authorList>
    </citation>
    <scope>NUCLEOTIDE SEQUENCE</scope>
</reference>
<protein>
    <submittedName>
        <fullName evidence="2">Uncharacterized protein</fullName>
    </submittedName>
</protein>
<keyword evidence="1" id="KW-0472">Membrane</keyword>